<protein>
    <recommendedName>
        <fullName evidence="6">Ribonuclease H</fullName>
        <ecNumber evidence="5">3.1.26.4</ecNumber>
    </recommendedName>
</protein>
<comment type="similarity">
    <text evidence="4">Belongs to the RNase H family.</text>
</comment>
<dbReference type="GO" id="GO:0046872">
    <property type="term" value="F:metal ion binding"/>
    <property type="evidence" value="ECO:0007669"/>
    <property type="project" value="UniProtKB-KW"/>
</dbReference>
<keyword evidence="15" id="KW-1185">Reference proteome</keyword>
<dbReference type="Gene3D" id="3.40.970.10">
    <property type="entry name" value="Ribonuclease H1, N-terminal domain"/>
    <property type="match status" value="1"/>
</dbReference>
<keyword evidence="11" id="KW-0460">Magnesium</keyword>
<evidence type="ECO:0000256" key="1">
    <source>
        <dbReference type="ARBA" id="ARBA00000077"/>
    </source>
</evidence>
<organism evidence="14 15">
    <name type="scientific">Rhizopogon vesiculosus</name>
    <dbReference type="NCBI Taxonomy" id="180088"/>
    <lineage>
        <taxon>Eukaryota</taxon>
        <taxon>Fungi</taxon>
        <taxon>Dikarya</taxon>
        <taxon>Basidiomycota</taxon>
        <taxon>Agaricomycotina</taxon>
        <taxon>Agaricomycetes</taxon>
        <taxon>Agaricomycetidae</taxon>
        <taxon>Boletales</taxon>
        <taxon>Suillineae</taxon>
        <taxon>Rhizopogonaceae</taxon>
        <taxon>Rhizopogon</taxon>
    </lineage>
</organism>
<dbReference type="GO" id="GO:0043137">
    <property type="term" value="P:DNA replication, removal of RNA primer"/>
    <property type="evidence" value="ECO:0007669"/>
    <property type="project" value="TreeGrafter"/>
</dbReference>
<evidence type="ECO:0000256" key="2">
    <source>
        <dbReference type="ARBA" id="ARBA00001946"/>
    </source>
</evidence>
<dbReference type="EMBL" id="LVVM01000087">
    <property type="protein sequence ID" value="OJA21567.1"/>
    <property type="molecule type" value="Genomic_DNA"/>
</dbReference>
<evidence type="ECO:0000313" key="15">
    <source>
        <dbReference type="Proteomes" id="UP000183567"/>
    </source>
</evidence>
<evidence type="ECO:0000256" key="10">
    <source>
        <dbReference type="ARBA" id="ARBA00022801"/>
    </source>
</evidence>
<dbReference type="InterPro" id="IPR036397">
    <property type="entry name" value="RNaseH_sf"/>
</dbReference>
<dbReference type="InterPro" id="IPR012337">
    <property type="entry name" value="RNaseH-like_sf"/>
</dbReference>
<comment type="cofactor">
    <cofactor evidence="2">
        <name>Mg(2+)</name>
        <dbReference type="ChEBI" id="CHEBI:18420"/>
    </cofactor>
</comment>
<dbReference type="STRING" id="180088.A0A1J8QLL2"/>
<dbReference type="OrthoDB" id="245563at2759"/>
<dbReference type="InterPro" id="IPR002156">
    <property type="entry name" value="RNaseH_domain"/>
</dbReference>
<name>A0A1J8QLL2_9AGAM</name>
<evidence type="ECO:0000313" key="14">
    <source>
        <dbReference type="EMBL" id="OJA21567.1"/>
    </source>
</evidence>
<dbReference type="SUPFAM" id="SSF55658">
    <property type="entry name" value="L9 N-domain-like"/>
    <property type="match status" value="1"/>
</dbReference>
<evidence type="ECO:0000259" key="13">
    <source>
        <dbReference type="PROSITE" id="PS50879"/>
    </source>
</evidence>
<gene>
    <name evidence="14" type="ORF">AZE42_10613</name>
</gene>
<feature type="region of interest" description="Disordered" evidence="12">
    <location>
        <begin position="204"/>
        <end position="253"/>
    </location>
</feature>
<dbReference type="PANTHER" id="PTHR10642:SF26">
    <property type="entry name" value="RIBONUCLEASE H1"/>
    <property type="match status" value="1"/>
</dbReference>
<sequence>MPKVKIAYYAVRKGRIPGIYPSWEECEAQVKGFHGAAYKKLNTEREARAFIAGESPSKPPSSGLFPSTISPAVTSTSVSSTLSNSVALHPLPAVCLEEDGYGCDIVYCDGFESWLPKWSVNGFRTANGEPVKNAALIRYLAALLYARERAGPKVRFKHVRGHVGIEGNECADRLANEGALKPELLERDWERLIRDVESTSTRVTTGIANHVKSSTAAPRPITSTSASSGSTRLPQPSSTTHLPSPSREAATQQATFTKAELDDYASCLLDTNDLESDDLESDF</sequence>
<dbReference type="GO" id="GO:0003676">
    <property type="term" value="F:nucleic acid binding"/>
    <property type="evidence" value="ECO:0007669"/>
    <property type="project" value="InterPro"/>
</dbReference>
<evidence type="ECO:0000256" key="12">
    <source>
        <dbReference type="SAM" id="MobiDB-lite"/>
    </source>
</evidence>
<dbReference type="PANTHER" id="PTHR10642">
    <property type="entry name" value="RIBONUCLEASE H1"/>
    <property type="match status" value="1"/>
</dbReference>
<dbReference type="Gene3D" id="3.30.420.10">
    <property type="entry name" value="Ribonuclease H-like superfamily/Ribonuclease H"/>
    <property type="match status" value="1"/>
</dbReference>
<dbReference type="EC" id="3.1.26.4" evidence="5"/>
<comment type="caution">
    <text evidence="14">The sequence shown here is derived from an EMBL/GenBank/DDBJ whole genome shotgun (WGS) entry which is preliminary data.</text>
</comment>
<dbReference type="PROSITE" id="PS50879">
    <property type="entry name" value="RNASE_H_1"/>
    <property type="match status" value="1"/>
</dbReference>
<dbReference type="InterPro" id="IPR011320">
    <property type="entry name" value="RNase_H1_N"/>
</dbReference>
<keyword evidence="9" id="KW-0255">Endonuclease</keyword>
<evidence type="ECO:0000256" key="4">
    <source>
        <dbReference type="ARBA" id="ARBA00005300"/>
    </source>
</evidence>
<dbReference type="Proteomes" id="UP000183567">
    <property type="component" value="Unassembled WGS sequence"/>
</dbReference>
<keyword evidence="7" id="KW-0540">Nuclease</keyword>
<comment type="function">
    <text evidence="3">Endonuclease that specifically degrades the RNA of RNA-DNA hybrids.</text>
</comment>
<evidence type="ECO:0000256" key="11">
    <source>
        <dbReference type="ARBA" id="ARBA00022842"/>
    </source>
</evidence>
<evidence type="ECO:0000256" key="8">
    <source>
        <dbReference type="ARBA" id="ARBA00022723"/>
    </source>
</evidence>
<dbReference type="Pfam" id="PF01693">
    <property type="entry name" value="Cauli_VI"/>
    <property type="match status" value="1"/>
</dbReference>
<evidence type="ECO:0000256" key="5">
    <source>
        <dbReference type="ARBA" id="ARBA00012180"/>
    </source>
</evidence>
<proteinExistence type="inferred from homology"/>
<feature type="domain" description="RNase H type-1" evidence="13">
    <location>
        <begin position="43"/>
        <end position="180"/>
    </location>
</feature>
<dbReference type="SUPFAM" id="SSF53098">
    <property type="entry name" value="Ribonuclease H-like"/>
    <property type="match status" value="1"/>
</dbReference>
<evidence type="ECO:0000256" key="9">
    <source>
        <dbReference type="ARBA" id="ARBA00022759"/>
    </source>
</evidence>
<keyword evidence="8" id="KW-0479">Metal-binding</keyword>
<dbReference type="InterPro" id="IPR037056">
    <property type="entry name" value="RNase_H1_N_sf"/>
</dbReference>
<dbReference type="InterPro" id="IPR050092">
    <property type="entry name" value="RNase_H"/>
</dbReference>
<dbReference type="FunFam" id="3.40.970.10:FF:000002">
    <property type="entry name" value="Ribonuclease H"/>
    <property type="match status" value="1"/>
</dbReference>
<evidence type="ECO:0000256" key="7">
    <source>
        <dbReference type="ARBA" id="ARBA00022722"/>
    </source>
</evidence>
<dbReference type="Pfam" id="PF00075">
    <property type="entry name" value="RNase_H"/>
    <property type="match status" value="1"/>
</dbReference>
<dbReference type="GO" id="GO:0004523">
    <property type="term" value="F:RNA-DNA hybrid ribonuclease activity"/>
    <property type="evidence" value="ECO:0007669"/>
    <property type="project" value="UniProtKB-EC"/>
</dbReference>
<evidence type="ECO:0000256" key="6">
    <source>
        <dbReference type="ARBA" id="ARBA00017721"/>
    </source>
</evidence>
<reference evidence="14 15" key="1">
    <citation type="submission" date="2016-03" db="EMBL/GenBank/DDBJ databases">
        <title>Comparative genomics of the ectomycorrhizal sister species Rhizopogon vinicolor and Rhizopogon vesiculosus (Basidiomycota: Boletales) reveals a divergence of the mating type B locus.</title>
        <authorList>
            <person name="Mujic A.B."/>
            <person name="Kuo A."/>
            <person name="Tritt A."/>
            <person name="Lipzen A."/>
            <person name="Chen C."/>
            <person name="Johnson J."/>
            <person name="Sharma A."/>
            <person name="Barry K."/>
            <person name="Grigoriev I.V."/>
            <person name="Spatafora J.W."/>
        </authorList>
    </citation>
    <scope>NUCLEOTIDE SEQUENCE [LARGE SCALE GENOMIC DNA]</scope>
    <source>
        <strain evidence="14 15">AM-OR11-056</strain>
    </source>
</reference>
<evidence type="ECO:0000256" key="3">
    <source>
        <dbReference type="ARBA" id="ARBA00004065"/>
    </source>
</evidence>
<accession>A0A1J8QLL2</accession>
<dbReference type="AlphaFoldDB" id="A0A1J8QLL2"/>
<dbReference type="InterPro" id="IPR009027">
    <property type="entry name" value="Ribosomal_bL9/RNase_H1_N"/>
</dbReference>
<comment type="catalytic activity">
    <reaction evidence="1">
        <text>Endonucleolytic cleavage to 5'-phosphomonoester.</text>
        <dbReference type="EC" id="3.1.26.4"/>
    </reaction>
</comment>
<keyword evidence="10" id="KW-0378">Hydrolase</keyword>